<dbReference type="InterPro" id="IPR001807">
    <property type="entry name" value="ClC"/>
</dbReference>
<reference evidence="12" key="1">
    <citation type="journal article" date="2019" name="Int. J. Syst. Evol. Microbiol.">
        <title>The Global Catalogue of Microorganisms (GCM) 10K type strain sequencing project: providing services to taxonomists for standard genome sequencing and annotation.</title>
        <authorList>
            <consortium name="The Broad Institute Genomics Platform"/>
            <consortium name="The Broad Institute Genome Sequencing Center for Infectious Disease"/>
            <person name="Wu L."/>
            <person name="Ma J."/>
        </authorList>
    </citation>
    <scope>NUCLEOTIDE SEQUENCE [LARGE SCALE GENOMIC DNA]</scope>
    <source>
        <strain evidence="12">CCUG 56698</strain>
    </source>
</reference>
<feature type="transmembrane region" description="Helical" evidence="10">
    <location>
        <begin position="244"/>
        <end position="266"/>
    </location>
</feature>
<organism evidence="11 12">
    <name type="scientific">Schaalia naturae</name>
    <dbReference type="NCBI Taxonomy" id="635203"/>
    <lineage>
        <taxon>Bacteria</taxon>
        <taxon>Bacillati</taxon>
        <taxon>Actinomycetota</taxon>
        <taxon>Actinomycetes</taxon>
        <taxon>Actinomycetales</taxon>
        <taxon>Actinomycetaceae</taxon>
        <taxon>Schaalia</taxon>
    </lineage>
</organism>
<dbReference type="SUPFAM" id="SSF81340">
    <property type="entry name" value="Clc chloride channel"/>
    <property type="match status" value="1"/>
</dbReference>
<sequence>MRSAGTTTMGRGAGSRLVAAVVLGGVAAGLTGWFFQRLLHVLQRLAFGIGPGTGGGPVRAGWLDVHSGPSLLTMVEAADPWRRVAVLAVAGVVGGFSWFLYFRRGHAGLDVAATAEGRPAPLPAAFWHTTTQVVIVAMGASIGREAAPRELAASLSAGLSDRLGLSPEDRRTIVACGAGAGLAAVYSIPLSGAVFALEVVLTRVTPRTVWPALVMSGLAVLVADGWTFGSPFYDVPEIAPTASLAVWALLAGPLIGALGHGFGAAVRRSESSRPRDARLLWTMPVAFTAVGLVSVWVPGVLGNGQSSAQITFDLPDGAAASGATLLAVVVLAKLATTLATIRSGAWGGTLQPSVALGAGIGALTGMAWGLLWSAIAPGSPGTQLAAFAVIGAAAFLATSWRAPLTALALVMEFTHQGPGILLPCLLAIGGATATARWLALREAAPPPR</sequence>
<feature type="transmembrane region" description="Helical" evidence="10">
    <location>
        <begin position="17"/>
        <end position="35"/>
    </location>
</feature>
<feature type="transmembrane region" description="Helical" evidence="10">
    <location>
        <begin position="381"/>
        <end position="400"/>
    </location>
</feature>
<comment type="subcellular location">
    <subcellularLocation>
        <location evidence="1">Membrane</location>
        <topology evidence="1">Multi-pass membrane protein</topology>
    </subcellularLocation>
</comment>
<dbReference type="InterPro" id="IPR050368">
    <property type="entry name" value="ClC-type_chloride_channel"/>
</dbReference>
<feature type="transmembrane region" description="Helical" evidence="10">
    <location>
        <begin position="353"/>
        <end position="375"/>
    </location>
</feature>
<keyword evidence="3 10" id="KW-0812">Transmembrane</keyword>
<keyword evidence="2" id="KW-0813">Transport</keyword>
<evidence type="ECO:0000256" key="1">
    <source>
        <dbReference type="ARBA" id="ARBA00004141"/>
    </source>
</evidence>
<evidence type="ECO:0000256" key="6">
    <source>
        <dbReference type="ARBA" id="ARBA00023136"/>
    </source>
</evidence>
<comment type="caution">
    <text evidence="11">The sequence shown here is derived from an EMBL/GenBank/DDBJ whole genome shotgun (WGS) entry which is preliminary data.</text>
</comment>
<keyword evidence="7" id="KW-0869">Chloride channel</keyword>
<dbReference type="PANTHER" id="PTHR43427">
    <property type="entry name" value="CHLORIDE CHANNEL PROTEIN CLC-E"/>
    <property type="match status" value="1"/>
</dbReference>
<evidence type="ECO:0000313" key="12">
    <source>
        <dbReference type="Proteomes" id="UP001596527"/>
    </source>
</evidence>
<gene>
    <name evidence="11" type="ORF">ACFQWG_12650</name>
</gene>
<keyword evidence="9" id="KW-0407">Ion channel</keyword>
<evidence type="ECO:0000313" key="11">
    <source>
        <dbReference type="EMBL" id="MFC7582044.1"/>
    </source>
</evidence>
<evidence type="ECO:0000256" key="10">
    <source>
        <dbReference type="SAM" id="Phobius"/>
    </source>
</evidence>
<evidence type="ECO:0000256" key="9">
    <source>
        <dbReference type="ARBA" id="ARBA00023303"/>
    </source>
</evidence>
<feature type="transmembrane region" description="Helical" evidence="10">
    <location>
        <begin position="209"/>
        <end position="229"/>
    </location>
</feature>
<dbReference type="EMBL" id="JBHTEF010000001">
    <property type="protein sequence ID" value="MFC7582044.1"/>
    <property type="molecule type" value="Genomic_DNA"/>
</dbReference>
<keyword evidence="12" id="KW-1185">Reference proteome</keyword>
<keyword evidence="4 10" id="KW-1133">Transmembrane helix</keyword>
<dbReference type="Pfam" id="PF00654">
    <property type="entry name" value="Voltage_CLC"/>
    <property type="match status" value="1"/>
</dbReference>
<evidence type="ECO:0000256" key="2">
    <source>
        <dbReference type="ARBA" id="ARBA00022448"/>
    </source>
</evidence>
<dbReference type="PRINTS" id="PR00762">
    <property type="entry name" value="CLCHANNEL"/>
</dbReference>
<keyword evidence="6 10" id="KW-0472">Membrane</keyword>
<feature type="transmembrane region" description="Helical" evidence="10">
    <location>
        <begin position="420"/>
        <end position="439"/>
    </location>
</feature>
<dbReference type="PANTHER" id="PTHR43427:SF6">
    <property type="entry name" value="CHLORIDE CHANNEL PROTEIN CLC-E"/>
    <property type="match status" value="1"/>
</dbReference>
<accession>A0ABW2SPF8</accession>
<keyword evidence="5" id="KW-0406">Ion transport</keyword>
<feature type="transmembrane region" description="Helical" evidence="10">
    <location>
        <begin position="317"/>
        <end position="341"/>
    </location>
</feature>
<evidence type="ECO:0000256" key="3">
    <source>
        <dbReference type="ARBA" id="ARBA00022692"/>
    </source>
</evidence>
<dbReference type="RefSeq" id="WP_380975850.1">
    <property type="nucleotide sequence ID" value="NZ_JBHTEF010000001.1"/>
</dbReference>
<proteinExistence type="predicted"/>
<evidence type="ECO:0000256" key="5">
    <source>
        <dbReference type="ARBA" id="ARBA00023065"/>
    </source>
</evidence>
<feature type="transmembrane region" description="Helical" evidence="10">
    <location>
        <begin position="278"/>
        <end position="297"/>
    </location>
</feature>
<name>A0ABW2SPF8_9ACTO</name>
<evidence type="ECO:0000256" key="8">
    <source>
        <dbReference type="ARBA" id="ARBA00023214"/>
    </source>
</evidence>
<dbReference type="InterPro" id="IPR014743">
    <property type="entry name" value="Cl-channel_core"/>
</dbReference>
<evidence type="ECO:0000256" key="4">
    <source>
        <dbReference type="ARBA" id="ARBA00022989"/>
    </source>
</evidence>
<dbReference type="Gene3D" id="1.10.3080.10">
    <property type="entry name" value="Clc chloride channel"/>
    <property type="match status" value="1"/>
</dbReference>
<protein>
    <submittedName>
        <fullName evidence="11">Chloride channel protein</fullName>
    </submittedName>
</protein>
<feature type="transmembrane region" description="Helical" evidence="10">
    <location>
        <begin position="84"/>
        <end position="102"/>
    </location>
</feature>
<evidence type="ECO:0000256" key="7">
    <source>
        <dbReference type="ARBA" id="ARBA00023173"/>
    </source>
</evidence>
<dbReference type="Proteomes" id="UP001596527">
    <property type="component" value="Unassembled WGS sequence"/>
</dbReference>
<keyword evidence="8" id="KW-0868">Chloride</keyword>